<evidence type="ECO:0000313" key="5">
    <source>
        <dbReference type="Proteomes" id="UP001596528"/>
    </source>
</evidence>
<dbReference type="Pfam" id="PF01557">
    <property type="entry name" value="FAA_hydrolase"/>
    <property type="match status" value="1"/>
</dbReference>
<dbReference type="Proteomes" id="UP001596528">
    <property type="component" value="Unassembled WGS sequence"/>
</dbReference>
<dbReference type="InterPro" id="IPR011234">
    <property type="entry name" value="Fumarylacetoacetase-like_C"/>
</dbReference>
<accession>A0ABW2V6Y6</accession>
<keyword evidence="5" id="KW-1185">Reference proteome</keyword>
<organism evidence="4 5">
    <name type="scientific">Paenibacillus thermoaerophilus</name>
    <dbReference type="NCBI Taxonomy" id="1215385"/>
    <lineage>
        <taxon>Bacteria</taxon>
        <taxon>Bacillati</taxon>
        <taxon>Bacillota</taxon>
        <taxon>Bacilli</taxon>
        <taxon>Bacillales</taxon>
        <taxon>Paenibacillaceae</taxon>
        <taxon>Paenibacillus</taxon>
    </lineage>
</organism>
<evidence type="ECO:0000256" key="2">
    <source>
        <dbReference type="ARBA" id="ARBA00022723"/>
    </source>
</evidence>
<reference evidence="5" key="1">
    <citation type="journal article" date="2019" name="Int. J. Syst. Evol. Microbiol.">
        <title>The Global Catalogue of Microorganisms (GCM) 10K type strain sequencing project: providing services to taxonomists for standard genome sequencing and annotation.</title>
        <authorList>
            <consortium name="The Broad Institute Genomics Platform"/>
            <consortium name="The Broad Institute Genome Sequencing Center for Infectious Disease"/>
            <person name="Wu L."/>
            <person name="Ma J."/>
        </authorList>
    </citation>
    <scope>NUCLEOTIDE SEQUENCE [LARGE SCALE GENOMIC DNA]</scope>
    <source>
        <strain evidence="5">JCM 18657</strain>
    </source>
</reference>
<comment type="caution">
    <text evidence="4">The sequence shown here is derived from an EMBL/GenBank/DDBJ whole genome shotgun (WGS) entry which is preliminary data.</text>
</comment>
<gene>
    <name evidence="4" type="ORF">ACFQWB_15520</name>
</gene>
<evidence type="ECO:0000256" key="1">
    <source>
        <dbReference type="ARBA" id="ARBA00010211"/>
    </source>
</evidence>
<dbReference type="PANTHER" id="PTHR11820:SF7">
    <property type="entry name" value="ACYLPYRUVASE FAHD1, MITOCHONDRIAL"/>
    <property type="match status" value="1"/>
</dbReference>
<evidence type="ECO:0000313" key="4">
    <source>
        <dbReference type="EMBL" id="MFC7751328.1"/>
    </source>
</evidence>
<proteinExistence type="inferred from homology"/>
<dbReference type="EMBL" id="JBHTGQ010000041">
    <property type="protein sequence ID" value="MFC7751328.1"/>
    <property type="molecule type" value="Genomic_DNA"/>
</dbReference>
<dbReference type="Gene3D" id="3.90.850.10">
    <property type="entry name" value="Fumarylacetoacetase-like, C-terminal domain"/>
    <property type="match status" value="1"/>
</dbReference>
<evidence type="ECO:0000259" key="3">
    <source>
        <dbReference type="Pfam" id="PF01557"/>
    </source>
</evidence>
<keyword evidence="2" id="KW-0479">Metal-binding</keyword>
<name>A0ABW2V6Y6_9BACL</name>
<dbReference type="RefSeq" id="WP_246068055.1">
    <property type="nucleotide sequence ID" value="NZ_JBHTGQ010000041.1"/>
</dbReference>
<protein>
    <submittedName>
        <fullName evidence="4">Fumarylacetoacetate hydrolase family protein</fullName>
    </submittedName>
</protein>
<keyword evidence="4" id="KW-0378">Hydrolase</keyword>
<dbReference type="PANTHER" id="PTHR11820">
    <property type="entry name" value="ACYLPYRUVASE"/>
    <property type="match status" value="1"/>
</dbReference>
<sequence length="216" mass="23236">MSRNASLNDVRNIYCVGRNYAQHAAELGNAVPQSPMFFSKPTHSLVPADGRTIWLPGGRGDIHHELEWVAYIGGEHTPGGDPAGAVTAFALGLDLTLRDVQDGLKAKGHPWLAAKGFRHSAPITPFVPMTDAVWADLADKPFALLKNGSLVQEGRLSGMIFGLQRLLDDCAEQFGLSAGDLLFTGTPHGVGKVEDGDRLELLWDGRSLGSCELRLI</sequence>
<dbReference type="GO" id="GO:0016787">
    <property type="term" value="F:hydrolase activity"/>
    <property type="evidence" value="ECO:0007669"/>
    <property type="project" value="UniProtKB-KW"/>
</dbReference>
<comment type="similarity">
    <text evidence="1">Belongs to the FAH family.</text>
</comment>
<feature type="domain" description="Fumarylacetoacetase-like C-terminal" evidence="3">
    <location>
        <begin position="13"/>
        <end position="212"/>
    </location>
</feature>
<dbReference type="SUPFAM" id="SSF56529">
    <property type="entry name" value="FAH"/>
    <property type="match status" value="1"/>
</dbReference>
<dbReference type="InterPro" id="IPR036663">
    <property type="entry name" value="Fumarylacetoacetase_C_sf"/>
</dbReference>